<dbReference type="OMA" id="YMSIAMK"/>
<organism evidence="8 9">
    <name type="scientific">Trichoplax adhaerens</name>
    <name type="common">Trichoplax reptans</name>
    <dbReference type="NCBI Taxonomy" id="10228"/>
    <lineage>
        <taxon>Eukaryota</taxon>
        <taxon>Metazoa</taxon>
        <taxon>Placozoa</taxon>
        <taxon>Uniplacotomia</taxon>
        <taxon>Trichoplacea</taxon>
        <taxon>Trichoplacidae</taxon>
        <taxon>Trichoplax</taxon>
    </lineage>
</organism>
<feature type="binding site" evidence="7">
    <location>
        <begin position="12"/>
        <end position="19"/>
    </location>
    <ligand>
        <name>substrate</name>
    </ligand>
</feature>
<dbReference type="Gene3D" id="3.40.50.1240">
    <property type="entry name" value="Phosphoglycerate mutase-like"/>
    <property type="match status" value="1"/>
</dbReference>
<dbReference type="PROSITE" id="PS00175">
    <property type="entry name" value="PG_MUTASE"/>
    <property type="match status" value="1"/>
</dbReference>
<dbReference type="CDD" id="cd07067">
    <property type="entry name" value="HP_PGM_like"/>
    <property type="match status" value="1"/>
</dbReference>
<dbReference type="STRING" id="10228.B3RRQ4"/>
<dbReference type="SUPFAM" id="SSF53254">
    <property type="entry name" value="Phosphoglycerate mutase-like"/>
    <property type="match status" value="1"/>
</dbReference>
<dbReference type="CTD" id="6752119"/>
<feature type="active site" description="Proton donor/acceptor" evidence="6">
    <location>
        <position position="88"/>
    </location>
</feature>
<dbReference type="PANTHER" id="PTHR46517">
    <property type="entry name" value="FRUCTOSE-2,6-BISPHOSPHATASE TIGAR"/>
    <property type="match status" value="1"/>
</dbReference>
<accession>B3RRQ4</accession>
<dbReference type="HOGENOM" id="CLU_033323_16_0_1"/>
<keyword evidence="9" id="KW-1185">Reference proteome</keyword>
<protein>
    <recommendedName>
        <fullName evidence="4">Fructose-2,6-bisphosphatase TIGAR</fullName>
    </recommendedName>
    <alternativeName>
        <fullName evidence="5">TP53-induced glycolysis and apoptosis regulator</fullName>
    </alternativeName>
</protein>
<feature type="binding site" evidence="7">
    <location>
        <begin position="88"/>
        <end position="91"/>
    </location>
    <ligand>
        <name>substrate</name>
    </ligand>
</feature>
<name>B3RRQ4_TRIAD</name>
<dbReference type="GO" id="GO:0043456">
    <property type="term" value="P:regulation of pentose-phosphate shunt"/>
    <property type="evidence" value="ECO:0000318"/>
    <property type="project" value="GO_Central"/>
</dbReference>
<evidence type="ECO:0000256" key="7">
    <source>
        <dbReference type="PIRSR" id="PIRSR613078-2"/>
    </source>
</evidence>
<dbReference type="Pfam" id="PF00300">
    <property type="entry name" value="His_Phos_1"/>
    <property type="match status" value="1"/>
</dbReference>
<dbReference type="PANTHER" id="PTHR46517:SF1">
    <property type="entry name" value="FRUCTOSE-2,6-BISPHOSPHATASE TIGAR"/>
    <property type="match status" value="1"/>
</dbReference>
<gene>
    <name evidence="8" type="ORF">TRIADDRAFT_54326</name>
</gene>
<dbReference type="InParanoid" id="B3RRQ4"/>
<dbReference type="SMART" id="SM00855">
    <property type="entry name" value="PGAM"/>
    <property type="match status" value="1"/>
</dbReference>
<dbReference type="GO" id="GO:0005829">
    <property type="term" value="C:cytosol"/>
    <property type="evidence" value="ECO:0000318"/>
    <property type="project" value="GO_Central"/>
</dbReference>
<dbReference type="Proteomes" id="UP000009022">
    <property type="component" value="Unassembled WGS sequence"/>
</dbReference>
<dbReference type="RefSeq" id="XP_002110906.1">
    <property type="nucleotide sequence ID" value="XM_002110870.1"/>
</dbReference>
<dbReference type="OrthoDB" id="354304at2759"/>
<dbReference type="GO" id="GO:0045820">
    <property type="term" value="P:negative regulation of glycolytic process"/>
    <property type="evidence" value="ECO:0000318"/>
    <property type="project" value="GO_Central"/>
</dbReference>
<dbReference type="AlphaFoldDB" id="B3RRQ4"/>
<evidence type="ECO:0000313" key="8">
    <source>
        <dbReference type="EMBL" id="EDV26910.1"/>
    </source>
</evidence>
<evidence type="ECO:0000256" key="5">
    <source>
        <dbReference type="ARBA" id="ARBA00042275"/>
    </source>
</evidence>
<sequence length="233" mass="26500">MAERVFKLTVVRHGETEANSRGIIQGHTDCPLSNIGRQQADLLGKRLSGSKFTHLFSSDLKRARQTMDAVVLANISDVEVIEDRRLRERNYGVHEGITFSELRKVCKRKHIGMENIKDGPDAEDTKDLYSRALMDFATSNETLLPIVDCKNDVNHSDQVMQVNASILITTHGGLIRQMLRYFNSELGCNLLYDDIRKCSPNTGVSTFLIRIRNHDCKILVQRLELHSERHLKA</sequence>
<dbReference type="InterPro" id="IPR001345">
    <property type="entry name" value="PG/BPGM_mutase_AS"/>
</dbReference>
<dbReference type="eggNOG" id="KOG0235">
    <property type="taxonomic scope" value="Eukaryota"/>
</dbReference>
<feature type="binding site" evidence="7">
    <location>
        <position position="62"/>
    </location>
    <ligand>
        <name>substrate</name>
    </ligand>
</feature>
<dbReference type="InterPro" id="IPR013078">
    <property type="entry name" value="His_Pase_superF_clade-1"/>
</dbReference>
<proteinExistence type="inferred from homology"/>
<dbReference type="InterPro" id="IPR029033">
    <property type="entry name" value="His_PPase_superfam"/>
</dbReference>
<dbReference type="GeneID" id="6752119"/>
<evidence type="ECO:0000256" key="3">
    <source>
        <dbReference type="ARBA" id="ARBA00038362"/>
    </source>
</evidence>
<evidence type="ECO:0000256" key="6">
    <source>
        <dbReference type="PIRSR" id="PIRSR613078-1"/>
    </source>
</evidence>
<dbReference type="KEGG" id="tad:TRIADDRAFT_54326"/>
<evidence type="ECO:0000256" key="2">
    <source>
        <dbReference type="ARBA" id="ARBA00022801"/>
    </source>
</evidence>
<comment type="catalytic activity">
    <reaction evidence="1">
        <text>beta-D-fructose 2,6-bisphosphate + H2O = beta-D-fructose 6-phosphate + phosphate</text>
        <dbReference type="Rhea" id="RHEA:17289"/>
        <dbReference type="ChEBI" id="CHEBI:15377"/>
        <dbReference type="ChEBI" id="CHEBI:43474"/>
        <dbReference type="ChEBI" id="CHEBI:57634"/>
        <dbReference type="ChEBI" id="CHEBI:58579"/>
        <dbReference type="EC" id="3.1.3.46"/>
    </reaction>
</comment>
<keyword evidence="2" id="KW-0378">Hydrolase</keyword>
<dbReference type="PhylomeDB" id="B3RRQ4"/>
<feature type="active site" description="Tele-phosphohistidine intermediate" evidence="6">
    <location>
        <position position="13"/>
    </location>
</feature>
<dbReference type="FunCoup" id="B3RRQ4">
    <property type="interactions" value="1336"/>
</dbReference>
<evidence type="ECO:0000256" key="4">
    <source>
        <dbReference type="ARBA" id="ARBA00040907"/>
    </source>
</evidence>
<dbReference type="EMBL" id="DS985243">
    <property type="protein sequence ID" value="EDV26910.1"/>
    <property type="molecule type" value="Genomic_DNA"/>
</dbReference>
<comment type="similarity">
    <text evidence="3">Belongs to the phosphoglycerate mutase family.</text>
</comment>
<reference evidence="8 9" key="1">
    <citation type="journal article" date="2008" name="Nature">
        <title>The Trichoplax genome and the nature of placozoans.</title>
        <authorList>
            <person name="Srivastava M."/>
            <person name="Begovic E."/>
            <person name="Chapman J."/>
            <person name="Putnam N.H."/>
            <person name="Hellsten U."/>
            <person name="Kawashima T."/>
            <person name="Kuo A."/>
            <person name="Mitros T."/>
            <person name="Salamov A."/>
            <person name="Carpenter M.L."/>
            <person name="Signorovitch A.Y."/>
            <person name="Moreno M.A."/>
            <person name="Kamm K."/>
            <person name="Grimwood J."/>
            <person name="Schmutz J."/>
            <person name="Shapiro H."/>
            <person name="Grigoriev I.V."/>
            <person name="Buss L.W."/>
            <person name="Schierwater B."/>
            <person name="Dellaporta S.L."/>
            <person name="Rokhsar D.S."/>
        </authorList>
    </citation>
    <scope>NUCLEOTIDE SEQUENCE [LARGE SCALE GENOMIC DNA]</scope>
    <source>
        <strain evidence="8 9">Grell-BS-1999</strain>
    </source>
</reference>
<dbReference type="InterPro" id="IPR051695">
    <property type="entry name" value="Phosphoglycerate_Mutase"/>
</dbReference>
<evidence type="ECO:0000256" key="1">
    <source>
        <dbReference type="ARBA" id="ARBA00000464"/>
    </source>
</evidence>
<dbReference type="GO" id="GO:0004331">
    <property type="term" value="F:fructose-2,6-bisphosphate 2-phosphatase activity"/>
    <property type="evidence" value="ECO:0000318"/>
    <property type="project" value="GO_Central"/>
</dbReference>
<evidence type="ECO:0000313" key="9">
    <source>
        <dbReference type="Proteomes" id="UP000009022"/>
    </source>
</evidence>